<organism evidence="4 5">
    <name type="scientific">Artemisia annua</name>
    <name type="common">Sweet wormwood</name>
    <dbReference type="NCBI Taxonomy" id="35608"/>
    <lineage>
        <taxon>Eukaryota</taxon>
        <taxon>Viridiplantae</taxon>
        <taxon>Streptophyta</taxon>
        <taxon>Embryophyta</taxon>
        <taxon>Tracheophyta</taxon>
        <taxon>Spermatophyta</taxon>
        <taxon>Magnoliopsida</taxon>
        <taxon>eudicotyledons</taxon>
        <taxon>Gunneridae</taxon>
        <taxon>Pentapetalae</taxon>
        <taxon>asterids</taxon>
        <taxon>campanulids</taxon>
        <taxon>Asterales</taxon>
        <taxon>Asteraceae</taxon>
        <taxon>Asteroideae</taxon>
        <taxon>Anthemideae</taxon>
        <taxon>Artemisiinae</taxon>
        <taxon>Artemisia</taxon>
    </lineage>
</organism>
<proteinExistence type="predicted"/>
<feature type="domain" description="CCHC-type" evidence="3">
    <location>
        <begin position="421"/>
        <end position="436"/>
    </location>
</feature>
<name>A0A2U1M0A7_ARTAN</name>
<accession>A0A2U1M0A7</accession>
<dbReference type="GO" id="GO:0008270">
    <property type="term" value="F:zinc ion binding"/>
    <property type="evidence" value="ECO:0007669"/>
    <property type="project" value="UniProtKB-KW"/>
</dbReference>
<keyword evidence="1" id="KW-0862">Zinc</keyword>
<evidence type="ECO:0000256" key="2">
    <source>
        <dbReference type="SAM" id="MobiDB-lite"/>
    </source>
</evidence>
<evidence type="ECO:0000313" key="4">
    <source>
        <dbReference type="EMBL" id="PWA54695.1"/>
    </source>
</evidence>
<dbReference type="STRING" id="35608.A0A2U1M0A7"/>
<dbReference type="OrthoDB" id="1918246at2759"/>
<keyword evidence="1" id="KW-0863">Zinc-finger</keyword>
<sequence length="455" mass="52902">MSGEDKLIKEPHGDGDSDHCPSDESYYSHISSDDDDYEQLGETSLHNKKSPLMKINMRFPNVTEFRRAMNHYAVTNEFDYFIEKSDPTRLTARCVKCNEEGCQWRIHASVLEYKVTFKVSKEHDRNTHLHSKQQGGNNRATQGWIADIVKDKLKSDGDIFVTKLKVWLMKHYNVDIPYQRVFRGKEQAHTDIYGKWEDSFIRKDEYKEQLLNKNPRSVVDIEFETNDAITYLDKNHNKLWSISKFGTPSKCGYITNNISEAFNSWIRLFRYQPVLDILDSIREKIMKRFDKRRRIVKKWNGTLVPMAKNHPSNISKNLGEYEVSRSNDNKAEVKGIPCVHAAAFIAFTRDTNWGKYVDPFFTIEKFKEAYALDVAPIPGKNEWAHIKSGEKIYPPVIKRPIGWPRKNRIVPSDEQKRRKTCERCGGSGHFRKTCKNPPSQSSNVVQVRDQGLVQT</sequence>
<dbReference type="PROSITE" id="PS50158">
    <property type="entry name" value="ZF_CCHC"/>
    <property type="match status" value="1"/>
</dbReference>
<dbReference type="EMBL" id="PKPP01006989">
    <property type="protein sequence ID" value="PWA54695.1"/>
    <property type="molecule type" value="Genomic_DNA"/>
</dbReference>
<feature type="compositionally biased region" description="Polar residues" evidence="2">
    <location>
        <begin position="436"/>
        <end position="445"/>
    </location>
</feature>
<keyword evidence="5" id="KW-1185">Reference proteome</keyword>
<dbReference type="Proteomes" id="UP000245207">
    <property type="component" value="Unassembled WGS sequence"/>
</dbReference>
<feature type="region of interest" description="Disordered" evidence="2">
    <location>
        <begin position="432"/>
        <end position="455"/>
    </location>
</feature>
<dbReference type="InterPro" id="IPR036875">
    <property type="entry name" value="Znf_CCHC_sf"/>
</dbReference>
<evidence type="ECO:0000313" key="5">
    <source>
        <dbReference type="Proteomes" id="UP000245207"/>
    </source>
</evidence>
<dbReference type="SUPFAM" id="SSF57756">
    <property type="entry name" value="Retrovirus zinc finger-like domains"/>
    <property type="match status" value="1"/>
</dbReference>
<comment type="caution">
    <text evidence="4">The sequence shown here is derived from an EMBL/GenBank/DDBJ whole genome shotgun (WGS) entry which is preliminary data.</text>
</comment>
<evidence type="ECO:0000256" key="1">
    <source>
        <dbReference type="PROSITE-ProRule" id="PRU00047"/>
    </source>
</evidence>
<keyword evidence="1" id="KW-0479">Metal-binding</keyword>
<dbReference type="GO" id="GO:0003676">
    <property type="term" value="F:nucleic acid binding"/>
    <property type="evidence" value="ECO:0007669"/>
    <property type="project" value="InterPro"/>
</dbReference>
<reference evidence="4 5" key="1">
    <citation type="journal article" date="2018" name="Mol. Plant">
        <title>The genome of Artemisia annua provides insight into the evolution of Asteraceae family and artemisinin biosynthesis.</title>
        <authorList>
            <person name="Shen Q."/>
            <person name="Zhang L."/>
            <person name="Liao Z."/>
            <person name="Wang S."/>
            <person name="Yan T."/>
            <person name="Shi P."/>
            <person name="Liu M."/>
            <person name="Fu X."/>
            <person name="Pan Q."/>
            <person name="Wang Y."/>
            <person name="Lv Z."/>
            <person name="Lu X."/>
            <person name="Zhang F."/>
            <person name="Jiang W."/>
            <person name="Ma Y."/>
            <person name="Chen M."/>
            <person name="Hao X."/>
            <person name="Li L."/>
            <person name="Tang Y."/>
            <person name="Lv G."/>
            <person name="Zhou Y."/>
            <person name="Sun X."/>
            <person name="Brodelius P.E."/>
            <person name="Rose J.K.C."/>
            <person name="Tang K."/>
        </authorList>
    </citation>
    <scope>NUCLEOTIDE SEQUENCE [LARGE SCALE GENOMIC DNA]</scope>
    <source>
        <strain evidence="5">cv. Huhao1</strain>
        <tissue evidence="4">Leaf</tissue>
    </source>
</reference>
<gene>
    <name evidence="4" type="ORF">CTI12_AA433120</name>
</gene>
<dbReference type="InterPro" id="IPR004332">
    <property type="entry name" value="Transposase_MuDR"/>
</dbReference>
<protein>
    <submittedName>
        <fullName evidence="4">Transposase, MuDR</fullName>
    </submittedName>
</protein>
<dbReference type="AlphaFoldDB" id="A0A2U1M0A7"/>
<evidence type="ECO:0000259" key="3">
    <source>
        <dbReference type="PROSITE" id="PS50158"/>
    </source>
</evidence>
<feature type="compositionally biased region" description="Basic and acidic residues" evidence="2">
    <location>
        <begin position="1"/>
        <end position="22"/>
    </location>
</feature>
<dbReference type="Pfam" id="PF03108">
    <property type="entry name" value="DBD_Tnp_Mut"/>
    <property type="match status" value="1"/>
</dbReference>
<dbReference type="InterPro" id="IPR001878">
    <property type="entry name" value="Znf_CCHC"/>
</dbReference>
<dbReference type="PANTHER" id="PTHR31973:SF188">
    <property type="entry name" value="POLYPROTEIN, PUTATIVE-RELATED"/>
    <property type="match status" value="1"/>
</dbReference>
<feature type="region of interest" description="Disordered" evidence="2">
    <location>
        <begin position="1"/>
        <end position="25"/>
    </location>
</feature>
<dbReference type="PANTHER" id="PTHR31973">
    <property type="entry name" value="POLYPROTEIN, PUTATIVE-RELATED"/>
    <property type="match status" value="1"/>
</dbReference>